<protein>
    <submittedName>
        <fullName evidence="3">Uncharacterized protein</fullName>
    </submittedName>
</protein>
<reference evidence="3 4" key="4">
    <citation type="journal article" date="2020" name="PLoS ONE">
        <title>Taxonomic classification of strain PO100/5 shows a broader geographic distribution and genetic markers of the recently described Corynebacterium silvaticum.</title>
        <authorList>
            <person name="Viana M.V.C."/>
            <person name="Profeta R."/>
            <person name="da Silva A.L."/>
            <person name="Hurtado R."/>
            <person name="Cerqueira J.C."/>
            <person name="Ribeiro B.F.S."/>
            <person name="Almeida M.O."/>
            <person name="Morais-Rodrigues F."/>
            <person name="Soares S.C."/>
            <person name="Oliveira M."/>
            <person name="Tavares L."/>
            <person name="Figueiredo H."/>
            <person name="Wattam A.R."/>
            <person name="Barh D."/>
            <person name="Ghosh P."/>
            <person name="Silva A."/>
            <person name="Azevedo V."/>
        </authorList>
    </citation>
    <scope>NUCLEOTIDE SEQUENCE [LARGE SCALE GENOMIC DNA]</scope>
    <source>
        <strain evidence="3 4">PO100/5</strain>
    </source>
</reference>
<dbReference type="KEGG" id="csil:CBE74_10760"/>
<reference evidence="3 4" key="3">
    <citation type="journal article" date="2020" name="Int. J. Syst. Evol. Microbiol.">
        <title>Corynebacterium silvaticum sp. nov., a unique group of NTTB corynebacteria in wild boar and roe deer.</title>
        <authorList>
            <person name="Dangel A."/>
            <person name="Berger A."/>
            <person name="Rau J."/>
            <person name="Eisenberg T."/>
            <person name="Kampfer P."/>
            <person name="Margos G."/>
            <person name="Contzen M."/>
            <person name="Busse H.J."/>
            <person name="Konrad R."/>
            <person name="Peters M."/>
            <person name="Sting R."/>
            <person name="Sing A."/>
        </authorList>
    </citation>
    <scope>NUCLEOTIDE SEQUENCE [LARGE SCALE GENOMIC DNA]</scope>
    <source>
        <strain evidence="3 4">PO100/5</strain>
    </source>
</reference>
<dbReference type="EMBL" id="CP021417">
    <property type="protein sequence ID" value="ARU46846.1"/>
    <property type="molecule type" value="Genomic_DNA"/>
</dbReference>
<gene>
    <name evidence="3" type="ORF">CBE74_10760</name>
</gene>
<evidence type="ECO:0000256" key="1">
    <source>
        <dbReference type="SAM" id="MobiDB-lite"/>
    </source>
</evidence>
<dbReference type="AlphaFoldDB" id="A0A7Y4LHG9"/>
<accession>A0A7Y4LHG9</accession>
<keyword evidence="4" id="KW-1185">Reference proteome</keyword>
<organism evidence="3 4">
    <name type="scientific">Corynebacterium silvaticum</name>
    <dbReference type="NCBI Taxonomy" id="2320431"/>
    <lineage>
        <taxon>Bacteria</taxon>
        <taxon>Bacillati</taxon>
        <taxon>Actinomycetota</taxon>
        <taxon>Actinomycetes</taxon>
        <taxon>Mycobacteriales</taxon>
        <taxon>Corynebacteriaceae</taxon>
        <taxon>Corynebacterium</taxon>
    </lineage>
</organism>
<dbReference type="RefSeq" id="WP_087454626.1">
    <property type="nucleotide sequence ID" value="NZ_CP021417.2"/>
</dbReference>
<proteinExistence type="predicted"/>
<reference evidence="3 4" key="2">
    <citation type="journal article" date="2020" name="Antonie Van Leeuwenhoek">
        <title>Phylogenomic characterisation of a novel corynebacterial species pathogenic to animals.</title>
        <authorList>
            <person name="Moller J."/>
            <person name="Musella L."/>
            <person name="Melnikov V."/>
            <person name="Geissdorfer W."/>
            <person name="Burkovski A."/>
            <person name="Sangal V."/>
        </authorList>
    </citation>
    <scope>NUCLEOTIDE SEQUENCE [LARGE SCALE GENOMIC DNA]</scope>
    <source>
        <strain evidence="3 4">PO100/5</strain>
    </source>
</reference>
<reference evidence="3 4" key="1">
    <citation type="journal article" date="2014" name="BMC Vet. Res.">
        <title>First report of Corynebacterium pseudotuberculosis from caseous lymphadenitis lesions in Black Alentejano pig (Sus scrofa domesticus).</title>
        <authorList>
            <person name="Oliveira M."/>
            <person name="Barroco C."/>
            <person name="Mottola C."/>
            <person name="Santos R."/>
            <person name="Lemsaddek A."/>
            <person name="Tavares L."/>
            <person name="Semedo-Lemsaddek T."/>
        </authorList>
    </citation>
    <scope>NUCLEOTIDE SEQUENCE [LARGE SCALE GENOMIC DNA]</scope>
    <source>
        <strain evidence="3 4">PO100/5</strain>
    </source>
</reference>
<dbReference type="OrthoDB" id="4424318at2"/>
<name>A0A7Y4LHG9_9CORY</name>
<keyword evidence="2" id="KW-0472">Membrane</keyword>
<keyword evidence="2" id="KW-1133">Transmembrane helix</keyword>
<evidence type="ECO:0000313" key="4">
    <source>
        <dbReference type="Proteomes" id="UP000195652"/>
    </source>
</evidence>
<keyword evidence="2" id="KW-0812">Transmembrane</keyword>
<feature type="transmembrane region" description="Helical" evidence="2">
    <location>
        <begin position="209"/>
        <end position="231"/>
    </location>
</feature>
<sequence length="235" mass="26125">MNIDSIHPNISHRVAIPKIYRLVISAAIGVLSGLIIPEEATARPTAEHPSQSDGLNDLKDSSHYLPKLTRPPVTTEQQLHRKDLQAATWSKVMVAPGKSKTIPIKEVFFDSPICTMITDADNTEPIWVTHEPSTARFSEIFRVHVPTTAHLGDTHSVLVYQCGTETYDNTFTFEITVAEFDQDVTDMTHQASSFSTRPETSTYYDNSNLLWLSLAVVPLIAILCAIAFWSLTMPS</sequence>
<evidence type="ECO:0000313" key="3">
    <source>
        <dbReference type="EMBL" id="ARU46846.1"/>
    </source>
</evidence>
<dbReference type="Proteomes" id="UP000195652">
    <property type="component" value="Chromosome"/>
</dbReference>
<evidence type="ECO:0000256" key="2">
    <source>
        <dbReference type="SAM" id="Phobius"/>
    </source>
</evidence>
<dbReference type="GeneID" id="75008696"/>
<feature type="region of interest" description="Disordered" evidence="1">
    <location>
        <begin position="42"/>
        <end position="61"/>
    </location>
</feature>